<organism evidence="7">
    <name type="scientific">Desulfobacca acetoxidans</name>
    <dbReference type="NCBI Taxonomy" id="60893"/>
    <lineage>
        <taxon>Bacteria</taxon>
        <taxon>Pseudomonadati</taxon>
        <taxon>Thermodesulfobacteriota</taxon>
        <taxon>Desulfobaccia</taxon>
        <taxon>Desulfobaccales</taxon>
        <taxon>Desulfobaccaceae</taxon>
        <taxon>Desulfobacca</taxon>
    </lineage>
</organism>
<dbReference type="InterPro" id="IPR003682">
    <property type="entry name" value="rRNA_ssu_MeTfrase_G"/>
</dbReference>
<comment type="similarity">
    <text evidence="6">Belongs to the methyltransferase superfamily. RNA methyltransferase RsmG family.</text>
</comment>
<keyword evidence="2 6" id="KW-0698">rRNA processing</keyword>
<evidence type="ECO:0000256" key="3">
    <source>
        <dbReference type="ARBA" id="ARBA00022603"/>
    </source>
</evidence>
<comment type="subcellular location">
    <subcellularLocation>
        <location evidence="6">Cytoplasm</location>
    </subcellularLocation>
</comment>
<evidence type="ECO:0000256" key="1">
    <source>
        <dbReference type="ARBA" id="ARBA00022490"/>
    </source>
</evidence>
<keyword evidence="1 6" id="KW-0963">Cytoplasm</keyword>
<dbReference type="Gene3D" id="3.40.50.150">
    <property type="entry name" value="Vaccinia Virus protein VP39"/>
    <property type="match status" value="1"/>
</dbReference>
<comment type="caution">
    <text evidence="6">Lacks conserved residue(s) required for the propagation of feature annotation.</text>
</comment>
<protein>
    <recommendedName>
        <fullName evidence="6">Ribosomal RNA small subunit methyltransferase G</fullName>
        <ecNumber evidence="6">2.1.1.-</ecNumber>
    </recommendedName>
    <alternativeName>
        <fullName evidence="6">16S rRNA 7-methylguanosine methyltransferase</fullName>
        <shortName evidence="6">16S rRNA m7G methyltransferase</shortName>
    </alternativeName>
</protein>
<gene>
    <name evidence="6 7" type="primary">rsmG</name>
    <name evidence="7" type="ORF">ENT08_08875</name>
</gene>
<dbReference type="EMBL" id="DSXI01000529">
    <property type="protein sequence ID" value="HGS05825.1"/>
    <property type="molecule type" value="Genomic_DNA"/>
</dbReference>
<dbReference type="Pfam" id="PF02527">
    <property type="entry name" value="GidB"/>
    <property type="match status" value="1"/>
</dbReference>
<dbReference type="AlphaFoldDB" id="A0A7V4G9I8"/>
<dbReference type="EC" id="2.1.1.-" evidence="6"/>
<keyword evidence="4 6" id="KW-0808">Transferase</keyword>
<keyword evidence="3 6" id="KW-0489">Methyltransferase</keyword>
<dbReference type="PIRSF" id="PIRSF003078">
    <property type="entry name" value="GidB"/>
    <property type="match status" value="1"/>
</dbReference>
<evidence type="ECO:0000256" key="2">
    <source>
        <dbReference type="ARBA" id="ARBA00022552"/>
    </source>
</evidence>
<feature type="binding site" evidence="6">
    <location>
        <position position="154"/>
    </location>
    <ligand>
        <name>S-adenosyl-L-methionine</name>
        <dbReference type="ChEBI" id="CHEBI:59789"/>
    </ligand>
</feature>
<comment type="caution">
    <text evidence="7">The sequence shown here is derived from an EMBL/GenBank/DDBJ whole genome shotgun (WGS) entry which is preliminary data.</text>
</comment>
<dbReference type="PANTHER" id="PTHR31760:SF0">
    <property type="entry name" value="S-ADENOSYL-L-METHIONINE-DEPENDENT METHYLTRANSFERASES SUPERFAMILY PROTEIN"/>
    <property type="match status" value="1"/>
</dbReference>
<dbReference type="SUPFAM" id="SSF53335">
    <property type="entry name" value="S-adenosyl-L-methionine-dependent methyltransferases"/>
    <property type="match status" value="1"/>
</dbReference>
<proteinExistence type="inferred from homology"/>
<reference evidence="7" key="1">
    <citation type="journal article" date="2020" name="mSystems">
        <title>Genome- and Community-Level Interaction Insights into Carbon Utilization and Element Cycling Functions of Hydrothermarchaeota in Hydrothermal Sediment.</title>
        <authorList>
            <person name="Zhou Z."/>
            <person name="Liu Y."/>
            <person name="Xu W."/>
            <person name="Pan J."/>
            <person name="Luo Z.H."/>
            <person name="Li M."/>
        </authorList>
    </citation>
    <scope>NUCLEOTIDE SEQUENCE [LARGE SCALE GENOMIC DNA]</scope>
    <source>
        <strain evidence="7">SpSt-548</strain>
    </source>
</reference>
<keyword evidence="5 6" id="KW-0949">S-adenosyl-L-methionine</keyword>
<accession>A0A7V4G9I8</accession>
<comment type="function">
    <text evidence="6">Specifically methylates the N7 position of a guanine in 16S rRNA.</text>
</comment>
<evidence type="ECO:0000256" key="5">
    <source>
        <dbReference type="ARBA" id="ARBA00022691"/>
    </source>
</evidence>
<name>A0A7V4G9I8_9BACT</name>
<evidence type="ECO:0000256" key="4">
    <source>
        <dbReference type="ARBA" id="ARBA00022679"/>
    </source>
</evidence>
<dbReference type="PANTHER" id="PTHR31760">
    <property type="entry name" value="S-ADENOSYL-L-METHIONINE-DEPENDENT METHYLTRANSFERASES SUPERFAMILY PROTEIN"/>
    <property type="match status" value="1"/>
</dbReference>
<feature type="binding site" evidence="6">
    <location>
        <position position="85"/>
    </location>
    <ligand>
        <name>S-adenosyl-L-methionine</name>
        <dbReference type="ChEBI" id="CHEBI:59789"/>
    </ligand>
</feature>
<dbReference type="HAMAP" id="MF_00074">
    <property type="entry name" value="16SrRNA_methyltr_G"/>
    <property type="match status" value="1"/>
</dbReference>
<feature type="binding site" evidence="6">
    <location>
        <position position="90"/>
    </location>
    <ligand>
        <name>S-adenosyl-L-methionine</name>
        <dbReference type="ChEBI" id="CHEBI:59789"/>
    </ligand>
</feature>
<dbReference type="GO" id="GO:0005829">
    <property type="term" value="C:cytosol"/>
    <property type="evidence" value="ECO:0007669"/>
    <property type="project" value="TreeGrafter"/>
</dbReference>
<evidence type="ECO:0000313" key="7">
    <source>
        <dbReference type="EMBL" id="HGS05825.1"/>
    </source>
</evidence>
<dbReference type="InterPro" id="IPR029063">
    <property type="entry name" value="SAM-dependent_MTases_sf"/>
</dbReference>
<sequence>MSNSTHQQPADPLDLLEEGARTLGVDLASQTREWCRVYLEELCRWNARVNLTGLKSPEEMVRYLFLDALALLAFLGEPSSLLDVGSGAGFPGLVLKLVRPGLALTLVESRGKKAAFLEYLTSLLGLDRVEVLQVRLNLKLAREWGPRYAAVTSRAAFALEQFLKLAAPLLQPGGLALAPKGRELPEPELAAARRALPRLGLGELTLKPYYLPLSGETRLLALARKRR</sequence>
<dbReference type="NCBIfam" id="TIGR00138">
    <property type="entry name" value="rsmG_gidB"/>
    <property type="match status" value="1"/>
</dbReference>
<evidence type="ECO:0000256" key="6">
    <source>
        <dbReference type="HAMAP-Rule" id="MF_00074"/>
    </source>
</evidence>
<dbReference type="GO" id="GO:0070043">
    <property type="term" value="F:rRNA (guanine-N7-)-methyltransferase activity"/>
    <property type="evidence" value="ECO:0007669"/>
    <property type="project" value="UniProtKB-UniRule"/>
</dbReference>